<proteinExistence type="predicted"/>
<accession>A0ABQ8JL19</accession>
<reference evidence="1 2" key="1">
    <citation type="journal article" date="2018" name="J. Allergy Clin. Immunol.">
        <title>High-quality assembly of Dermatophagoides pteronyssinus genome and transcriptome reveals a wide range of novel allergens.</title>
        <authorList>
            <person name="Liu X.Y."/>
            <person name="Yang K.Y."/>
            <person name="Wang M.Q."/>
            <person name="Kwok J.S."/>
            <person name="Zeng X."/>
            <person name="Yang Z."/>
            <person name="Xiao X.J."/>
            <person name="Lau C.P."/>
            <person name="Li Y."/>
            <person name="Huang Z.M."/>
            <person name="Ba J.G."/>
            <person name="Yim A.K."/>
            <person name="Ouyang C.Y."/>
            <person name="Ngai S.M."/>
            <person name="Chan T.F."/>
            <person name="Leung E.L."/>
            <person name="Liu L."/>
            <person name="Liu Z.G."/>
            <person name="Tsui S.K."/>
        </authorList>
    </citation>
    <scope>NUCLEOTIDE SEQUENCE [LARGE SCALE GENOMIC DNA]</scope>
    <source>
        <strain evidence="1">Derp</strain>
    </source>
</reference>
<reference evidence="1 2" key="2">
    <citation type="journal article" date="2022" name="Mol. Biol. Evol.">
        <title>Comparative Genomics Reveals Insights into the Divergent Evolution of Astigmatic Mites and Household Pest Adaptations.</title>
        <authorList>
            <person name="Xiong Q."/>
            <person name="Wan A.T."/>
            <person name="Liu X."/>
            <person name="Fung C.S."/>
            <person name="Xiao X."/>
            <person name="Malainual N."/>
            <person name="Hou J."/>
            <person name="Wang L."/>
            <person name="Wang M."/>
            <person name="Yang K.Y."/>
            <person name="Cui Y."/>
            <person name="Leung E.L."/>
            <person name="Nong W."/>
            <person name="Shin S.K."/>
            <person name="Au S.W."/>
            <person name="Jeong K.Y."/>
            <person name="Chew F.T."/>
            <person name="Hui J.H."/>
            <person name="Leung T.F."/>
            <person name="Tungtrongchitr A."/>
            <person name="Zhong N."/>
            <person name="Liu Z."/>
            <person name="Tsui S.K."/>
        </authorList>
    </citation>
    <scope>NUCLEOTIDE SEQUENCE [LARGE SCALE GENOMIC DNA]</scope>
    <source>
        <strain evidence="1">Derp</strain>
    </source>
</reference>
<keyword evidence="2" id="KW-1185">Reference proteome</keyword>
<gene>
    <name evidence="1" type="ORF">DERP_007699</name>
</gene>
<evidence type="ECO:0000313" key="1">
    <source>
        <dbReference type="EMBL" id="KAH9423105.1"/>
    </source>
</evidence>
<evidence type="ECO:0000313" key="2">
    <source>
        <dbReference type="Proteomes" id="UP000887458"/>
    </source>
</evidence>
<protein>
    <submittedName>
        <fullName evidence="1">Uncharacterized protein</fullName>
    </submittedName>
</protein>
<comment type="caution">
    <text evidence="1">The sequence shown here is derived from an EMBL/GenBank/DDBJ whole genome shotgun (WGS) entry which is preliminary data.</text>
</comment>
<organism evidence="1 2">
    <name type="scientific">Dermatophagoides pteronyssinus</name>
    <name type="common">European house dust mite</name>
    <dbReference type="NCBI Taxonomy" id="6956"/>
    <lineage>
        <taxon>Eukaryota</taxon>
        <taxon>Metazoa</taxon>
        <taxon>Ecdysozoa</taxon>
        <taxon>Arthropoda</taxon>
        <taxon>Chelicerata</taxon>
        <taxon>Arachnida</taxon>
        <taxon>Acari</taxon>
        <taxon>Acariformes</taxon>
        <taxon>Sarcoptiformes</taxon>
        <taxon>Astigmata</taxon>
        <taxon>Psoroptidia</taxon>
        <taxon>Analgoidea</taxon>
        <taxon>Pyroglyphidae</taxon>
        <taxon>Dermatophagoidinae</taxon>
        <taxon>Dermatophagoides</taxon>
    </lineage>
</organism>
<name>A0ABQ8JL19_DERPT</name>
<dbReference type="Proteomes" id="UP000887458">
    <property type="component" value="Unassembled WGS sequence"/>
</dbReference>
<dbReference type="EMBL" id="NJHN03000034">
    <property type="protein sequence ID" value="KAH9423105.1"/>
    <property type="molecule type" value="Genomic_DNA"/>
</dbReference>
<sequence>MNKRTYEYSIVCELITSKCLYDKQKCNWDFLEQGPDECQCWPAQMIQNEIHILFGKNINI</sequence>